<sequence length="72" mass="7603">MLTKAYVKTRLLLESFAKDQRGVTAIEYAIIGVAVSAIVLAMFNTDLKTSLTAAMTKITTAINGADAAAPKQ</sequence>
<keyword evidence="1" id="KW-0472">Membrane</keyword>
<evidence type="ECO:0000313" key="2">
    <source>
        <dbReference type="EMBL" id="KYN26295.1"/>
    </source>
</evidence>
<protein>
    <submittedName>
        <fullName evidence="2">Fimbrial protein</fullName>
    </submittedName>
</protein>
<dbReference type="Proteomes" id="UP000075349">
    <property type="component" value="Unassembled WGS sequence"/>
</dbReference>
<comment type="caution">
    <text evidence="2">The sequence shown here is derived from an EMBL/GenBank/DDBJ whole genome shotgun (WGS) entry which is preliminary data.</text>
</comment>
<reference evidence="3" key="1">
    <citation type="submission" date="2015-12" db="EMBL/GenBank/DDBJ databases">
        <authorList>
            <person name="Tarr C.L."/>
            <person name="Gladney L.M."/>
        </authorList>
    </citation>
    <scope>NUCLEOTIDE SEQUENCE [LARGE SCALE GENOMIC DNA]</scope>
    <source>
        <strain evidence="3">2756-81</strain>
    </source>
</reference>
<name>A0A151JKK6_9VIBR</name>
<evidence type="ECO:0000256" key="1">
    <source>
        <dbReference type="SAM" id="Phobius"/>
    </source>
</evidence>
<dbReference type="InterPro" id="IPR007047">
    <property type="entry name" value="Flp_Fap"/>
</dbReference>
<feature type="transmembrane region" description="Helical" evidence="1">
    <location>
        <begin position="21"/>
        <end position="43"/>
    </location>
</feature>
<dbReference type="AlphaFoldDB" id="A0A151JKK6"/>
<accession>A0A151JKK6</accession>
<gene>
    <name evidence="2" type="ORF">AUQ44_14530</name>
</gene>
<keyword evidence="1" id="KW-1133">Transmembrane helix</keyword>
<evidence type="ECO:0000313" key="3">
    <source>
        <dbReference type="Proteomes" id="UP000075349"/>
    </source>
</evidence>
<dbReference type="Pfam" id="PF04964">
    <property type="entry name" value="Flp_Fap"/>
    <property type="match status" value="1"/>
</dbReference>
<dbReference type="EMBL" id="LOMK01000001">
    <property type="protein sequence ID" value="KYN26295.1"/>
    <property type="molecule type" value="Genomic_DNA"/>
</dbReference>
<organism evidence="2 3">
    <name type="scientific">Vibrio cidicii</name>
    <dbReference type="NCBI Taxonomy" id="1763883"/>
    <lineage>
        <taxon>Bacteria</taxon>
        <taxon>Pseudomonadati</taxon>
        <taxon>Pseudomonadota</taxon>
        <taxon>Gammaproteobacteria</taxon>
        <taxon>Vibrionales</taxon>
        <taxon>Vibrionaceae</taxon>
        <taxon>Vibrio</taxon>
    </lineage>
</organism>
<keyword evidence="1" id="KW-0812">Transmembrane</keyword>
<proteinExistence type="predicted"/>